<evidence type="ECO:0000256" key="8">
    <source>
        <dbReference type="ARBA" id="ARBA00022989"/>
    </source>
</evidence>
<evidence type="ECO:0000256" key="10">
    <source>
        <dbReference type="RuleBase" id="RU362081"/>
    </source>
</evidence>
<reference evidence="13 14" key="1">
    <citation type="journal article" date="2016" name="Mol. Biol. Evol.">
        <title>Comparative Genomics of Early-Diverging Mushroom-Forming Fungi Provides Insights into the Origins of Lignocellulose Decay Capabilities.</title>
        <authorList>
            <person name="Nagy L.G."/>
            <person name="Riley R."/>
            <person name="Tritt A."/>
            <person name="Adam C."/>
            <person name="Daum C."/>
            <person name="Floudas D."/>
            <person name="Sun H."/>
            <person name="Yadav J.S."/>
            <person name="Pangilinan J."/>
            <person name="Larsson K.H."/>
            <person name="Matsuura K."/>
            <person name="Barry K."/>
            <person name="Labutti K."/>
            <person name="Kuo R."/>
            <person name="Ohm R.A."/>
            <person name="Bhattacharya S.S."/>
            <person name="Shirouzu T."/>
            <person name="Yoshinaga Y."/>
            <person name="Martin F.M."/>
            <person name="Grigoriev I.V."/>
            <person name="Hibbett D.S."/>
        </authorList>
    </citation>
    <scope>NUCLEOTIDE SEQUENCE [LARGE SCALE GENOMIC DNA]</scope>
    <source>
        <strain evidence="13 14">HHB12733</strain>
    </source>
</reference>
<dbReference type="Pfam" id="PF00702">
    <property type="entry name" value="Hydrolase"/>
    <property type="match status" value="1"/>
</dbReference>
<feature type="transmembrane region" description="Helical" evidence="10">
    <location>
        <begin position="933"/>
        <end position="955"/>
    </location>
</feature>
<evidence type="ECO:0000313" key="14">
    <source>
        <dbReference type="Proteomes" id="UP000076842"/>
    </source>
</evidence>
<evidence type="ECO:0000256" key="1">
    <source>
        <dbReference type="ARBA" id="ARBA00004141"/>
    </source>
</evidence>
<keyword evidence="8 10" id="KW-1133">Transmembrane helix</keyword>
<dbReference type="STRING" id="1353952.A0A165FXB8"/>
<dbReference type="PROSITE" id="PS00154">
    <property type="entry name" value="ATPASE_E1_E2"/>
    <property type="match status" value="1"/>
</dbReference>
<feature type="transmembrane region" description="Helical" evidence="10">
    <location>
        <begin position="524"/>
        <end position="549"/>
    </location>
</feature>
<evidence type="ECO:0000256" key="9">
    <source>
        <dbReference type="ARBA" id="ARBA00023136"/>
    </source>
</evidence>
<keyword evidence="6 10" id="KW-0067">ATP-binding</keyword>
<protein>
    <submittedName>
        <fullName evidence="13">Heavy metal translocatin</fullName>
    </submittedName>
</protein>
<evidence type="ECO:0000256" key="7">
    <source>
        <dbReference type="ARBA" id="ARBA00022967"/>
    </source>
</evidence>
<evidence type="ECO:0000256" key="11">
    <source>
        <dbReference type="SAM" id="MobiDB-lite"/>
    </source>
</evidence>
<dbReference type="GO" id="GO:0005524">
    <property type="term" value="F:ATP binding"/>
    <property type="evidence" value="ECO:0007669"/>
    <property type="project" value="UniProtKB-UniRule"/>
</dbReference>
<dbReference type="Gene3D" id="3.30.70.100">
    <property type="match status" value="1"/>
</dbReference>
<feature type="transmembrane region" description="Helical" evidence="10">
    <location>
        <begin position="961"/>
        <end position="982"/>
    </location>
</feature>
<dbReference type="PROSITE" id="PS01229">
    <property type="entry name" value="COF_2"/>
    <property type="match status" value="1"/>
</dbReference>
<name>A0A165FXB8_9BASI</name>
<dbReference type="InterPro" id="IPR018303">
    <property type="entry name" value="ATPase_P-typ_P_site"/>
</dbReference>
<dbReference type="CDD" id="cd00371">
    <property type="entry name" value="HMA"/>
    <property type="match status" value="1"/>
</dbReference>
<comment type="similarity">
    <text evidence="2 10">Belongs to the cation transport ATPase (P-type) (TC 3.A.3) family. Type IB subfamily.</text>
</comment>
<feature type="transmembrane region" description="Helical" evidence="10">
    <location>
        <begin position="256"/>
        <end position="275"/>
    </location>
</feature>
<gene>
    <name evidence="13" type="ORF">CALCODRAFT_453110</name>
</gene>
<keyword evidence="14" id="KW-1185">Reference proteome</keyword>
<dbReference type="PROSITE" id="PS50846">
    <property type="entry name" value="HMA_2"/>
    <property type="match status" value="1"/>
</dbReference>
<dbReference type="SUPFAM" id="SSF56784">
    <property type="entry name" value="HAD-like"/>
    <property type="match status" value="1"/>
</dbReference>
<dbReference type="PROSITE" id="PS01047">
    <property type="entry name" value="HMA_1"/>
    <property type="match status" value="1"/>
</dbReference>
<keyword evidence="7" id="KW-1278">Translocase</keyword>
<dbReference type="EMBL" id="KV423965">
    <property type="protein sequence ID" value="KZT57329.1"/>
    <property type="molecule type" value="Genomic_DNA"/>
</dbReference>
<dbReference type="OrthoDB" id="432719at2759"/>
<proteinExistence type="inferred from homology"/>
<organism evidence="13 14">
    <name type="scientific">Calocera cornea HHB12733</name>
    <dbReference type="NCBI Taxonomy" id="1353952"/>
    <lineage>
        <taxon>Eukaryota</taxon>
        <taxon>Fungi</taxon>
        <taxon>Dikarya</taxon>
        <taxon>Basidiomycota</taxon>
        <taxon>Agaricomycotina</taxon>
        <taxon>Dacrymycetes</taxon>
        <taxon>Dacrymycetales</taxon>
        <taxon>Dacrymycetaceae</taxon>
        <taxon>Calocera</taxon>
    </lineage>
</organism>
<feature type="domain" description="HMA" evidence="12">
    <location>
        <begin position="23"/>
        <end position="89"/>
    </location>
</feature>
<dbReference type="SFLD" id="SFLDS00003">
    <property type="entry name" value="Haloacid_Dehalogenase"/>
    <property type="match status" value="1"/>
</dbReference>
<dbReference type="Gene3D" id="2.70.150.10">
    <property type="entry name" value="Calcium-transporting ATPase, cytoplasmic transduction domain A"/>
    <property type="match status" value="1"/>
</dbReference>
<dbReference type="Gene3D" id="3.40.50.1000">
    <property type="entry name" value="HAD superfamily/HAD-like"/>
    <property type="match status" value="1"/>
</dbReference>
<dbReference type="GO" id="GO:0016020">
    <property type="term" value="C:membrane"/>
    <property type="evidence" value="ECO:0007669"/>
    <property type="project" value="UniProtKB-SubCell"/>
</dbReference>
<dbReference type="SUPFAM" id="SSF81660">
    <property type="entry name" value="Metal cation-transporting ATPase, ATP-binding domain N"/>
    <property type="match status" value="1"/>
</dbReference>
<sequence>MSDGNEREWEMDVRIERPEATLMLTKLAINGMTCSTCTTAITNALVALPGVAHVDVSLLSQGAQVVHDERVTSNASLINEIDDLGFEAQVVSCVPVQEQQEEGTESAGAQKGSKGKGKGSVKREVTLRIHGAEDGPQRAILLASLAAQDVKVITPPSSATDLFTLSYVPSPTLTIRTILASLPPPLIATLYHPPTLSELARKSQLKELHHRLAAFGLSFVMAVPTFVIGILGMILLPSTNSLRVWCMSPIWGGATAGSLVLFALATPVYFVIAARTFHHHAYIALRTAVRRRPFRLLHLVNFGNMDTLVSLSITVAYWSSIGMLARDVHLGKGNGTGATYFDSVVFLVFFILMGRSLEARARVMTGDAIAQLRTLRPEVAQLVIFEPTALSPAEVTAAGEKLDEDAPTAAFRTREIPVDQLELGDRILLRPGSLPPADGTLVSGTTTFDESSLTGESVPVAKLPGDDVWTGTTNLSSACVIEVSALGEGTMLERIVRAVGDAQGRKAPVELLADRITAIFVPCIIWLSVLTLVLWLICSLSGAVPASYLSASDLGGGSGTNVDTPANRVFFSFEFMIAVLVVACPCGIGLAAPTAQAVGAGLAAKMGVLAQGGGEAFQLATEVDTVVLDKTGTITVGEAMVEDSVFLDGGEKGWVREAIRVIEEGSSHPLGAALRTFCSHYADGDVELLRSEEVAGRGAQGLVNVRGNEYEIIIGNEAHMRTAGAEWPAGNDRRNEIEEWKQSGKSVVLVATRRLPEGEAPKAFAMAAIFSIYDAPRPDSARAIATLQMLGKNVWMLSGDNEVTARAVAKRVGIDNTHVIAGVLPQEKADHIRGLQAAARPHVTRSGWTATVLRKIGISNGPNLDGKSVVLFCGDGLNDSAAIAAADVGVALGHGSQISVAAADFILLSSSLSTLPSLLHLATRVYRRQKQNFGWALIYNCAALPLAAGVFYPAGHTRLPPVWSALAMALSSVSVVTSSLALRWGW</sequence>
<dbReference type="SFLD" id="SFLDG00002">
    <property type="entry name" value="C1.7:_P-type_atpase_like"/>
    <property type="match status" value="1"/>
</dbReference>
<keyword evidence="3 10" id="KW-0812">Transmembrane</keyword>
<evidence type="ECO:0000313" key="13">
    <source>
        <dbReference type="EMBL" id="KZT57329.1"/>
    </source>
</evidence>
<dbReference type="GO" id="GO:0005507">
    <property type="term" value="F:copper ion binding"/>
    <property type="evidence" value="ECO:0007669"/>
    <property type="project" value="TreeGrafter"/>
</dbReference>
<keyword evidence="9 10" id="KW-0472">Membrane</keyword>
<dbReference type="InterPro" id="IPR023298">
    <property type="entry name" value="ATPase_P-typ_TM_dom_sf"/>
</dbReference>
<dbReference type="Pfam" id="PF00122">
    <property type="entry name" value="E1-E2_ATPase"/>
    <property type="match status" value="1"/>
</dbReference>
<dbReference type="SUPFAM" id="SSF81665">
    <property type="entry name" value="Calcium ATPase, transmembrane domain M"/>
    <property type="match status" value="1"/>
</dbReference>
<dbReference type="PANTHER" id="PTHR43520">
    <property type="entry name" value="ATP7, ISOFORM B"/>
    <property type="match status" value="1"/>
</dbReference>
<evidence type="ECO:0000256" key="2">
    <source>
        <dbReference type="ARBA" id="ARBA00006024"/>
    </source>
</evidence>
<dbReference type="AlphaFoldDB" id="A0A165FXB8"/>
<dbReference type="Proteomes" id="UP000076842">
    <property type="component" value="Unassembled WGS sequence"/>
</dbReference>
<evidence type="ECO:0000256" key="6">
    <source>
        <dbReference type="ARBA" id="ARBA00022840"/>
    </source>
</evidence>
<feature type="transmembrane region" description="Helical" evidence="10">
    <location>
        <begin position="212"/>
        <end position="236"/>
    </location>
</feature>
<dbReference type="PRINTS" id="PR00119">
    <property type="entry name" value="CATATPASE"/>
</dbReference>
<dbReference type="InterPro" id="IPR023299">
    <property type="entry name" value="ATPase_P-typ_cyto_dom_N"/>
</dbReference>
<dbReference type="GO" id="GO:0043682">
    <property type="term" value="F:P-type divalent copper transporter activity"/>
    <property type="evidence" value="ECO:0007669"/>
    <property type="project" value="TreeGrafter"/>
</dbReference>
<dbReference type="PANTHER" id="PTHR43520:SF32">
    <property type="entry name" value="COPPER RESISTANCE P-TYPE ATPASE (EUROFUNG)"/>
    <property type="match status" value="1"/>
</dbReference>
<dbReference type="SFLD" id="SFLDF00027">
    <property type="entry name" value="p-type_atpase"/>
    <property type="match status" value="1"/>
</dbReference>
<dbReference type="InterPro" id="IPR036412">
    <property type="entry name" value="HAD-like_sf"/>
</dbReference>
<dbReference type="InParanoid" id="A0A165FXB8"/>
<dbReference type="InterPro" id="IPR023214">
    <property type="entry name" value="HAD_sf"/>
</dbReference>
<dbReference type="InterPro" id="IPR059000">
    <property type="entry name" value="ATPase_P-type_domA"/>
</dbReference>
<evidence type="ECO:0000256" key="4">
    <source>
        <dbReference type="ARBA" id="ARBA00022723"/>
    </source>
</evidence>
<dbReference type="SUPFAM" id="SSF55008">
    <property type="entry name" value="HMA, heavy metal-associated domain"/>
    <property type="match status" value="1"/>
</dbReference>
<dbReference type="NCBIfam" id="TIGR01525">
    <property type="entry name" value="ATPase-IB_hvy"/>
    <property type="match status" value="1"/>
</dbReference>
<feature type="transmembrane region" description="Helical" evidence="10">
    <location>
        <begin position="296"/>
        <end position="318"/>
    </location>
</feature>
<dbReference type="Pfam" id="PF00403">
    <property type="entry name" value="HMA"/>
    <property type="match status" value="1"/>
</dbReference>
<feature type="region of interest" description="Disordered" evidence="11">
    <location>
        <begin position="97"/>
        <end position="121"/>
    </location>
</feature>
<evidence type="ECO:0000259" key="12">
    <source>
        <dbReference type="PROSITE" id="PS50846"/>
    </source>
</evidence>
<dbReference type="Gene3D" id="3.40.1110.10">
    <property type="entry name" value="Calcium-transporting ATPase, cytoplasmic domain N"/>
    <property type="match status" value="1"/>
</dbReference>
<evidence type="ECO:0000256" key="5">
    <source>
        <dbReference type="ARBA" id="ARBA00022741"/>
    </source>
</evidence>
<dbReference type="InterPro" id="IPR044492">
    <property type="entry name" value="P_typ_ATPase_HD_dom"/>
</dbReference>
<evidence type="ECO:0000256" key="3">
    <source>
        <dbReference type="ARBA" id="ARBA00022692"/>
    </source>
</evidence>
<dbReference type="SUPFAM" id="SSF81653">
    <property type="entry name" value="Calcium ATPase, transduction domain A"/>
    <property type="match status" value="1"/>
</dbReference>
<comment type="subcellular location">
    <subcellularLocation>
        <location evidence="1">Membrane</location>
        <topology evidence="1">Multi-pass membrane protein</topology>
    </subcellularLocation>
</comment>
<accession>A0A165FXB8</accession>
<feature type="transmembrane region" description="Helical" evidence="10">
    <location>
        <begin position="569"/>
        <end position="592"/>
    </location>
</feature>
<dbReference type="FunFam" id="3.30.70.100:FF:000001">
    <property type="entry name" value="ATPase copper transporting beta"/>
    <property type="match status" value="1"/>
</dbReference>
<dbReference type="InterPro" id="IPR008250">
    <property type="entry name" value="ATPase_P-typ_transduc_dom_A_sf"/>
</dbReference>
<dbReference type="InterPro" id="IPR006121">
    <property type="entry name" value="HMA_dom"/>
</dbReference>
<keyword evidence="4 10" id="KW-0479">Metal-binding</keyword>
<dbReference type="InterPro" id="IPR036163">
    <property type="entry name" value="HMA_dom_sf"/>
</dbReference>
<dbReference type="InterPro" id="IPR027256">
    <property type="entry name" value="P-typ_ATPase_IB"/>
</dbReference>
<keyword evidence="5 10" id="KW-0547">Nucleotide-binding</keyword>
<dbReference type="GO" id="GO:0055070">
    <property type="term" value="P:copper ion homeostasis"/>
    <property type="evidence" value="ECO:0007669"/>
    <property type="project" value="TreeGrafter"/>
</dbReference>
<feature type="transmembrane region" description="Helical" evidence="10">
    <location>
        <begin position="338"/>
        <end position="354"/>
    </location>
</feature>
<dbReference type="InterPro" id="IPR017969">
    <property type="entry name" value="Heavy-metal-associated_CS"/>
</dbReference>